<evidence type="ECO:0000313" key="16">
    <source>
        <dbReference type="Proteomes" id="UP000068243"/>
    </source>
</evidence>
<comment type="caution">
    <text evidence="15">The sequence shown here is derived from an EMBL/GenBank/DDBJ whole genome shotgun (WGS) entry which is preliminary data.</text>
</comment>
<evidence type="ECO:0000256" key="3">
    <source>
        <dbReference type="ARBA" id="ARBA00009780"/>
    </source>
</evidence>
<dbReference type="GO" id="GO:0005539">
    <property type="term" value="F:glycosaminoglycan binding"/>
    <property type="evidence" value="ECO:0007669"/>
    <property type="project" value="TreeGrafter"/>
</dbReference>
<dbReference type="FunFam" id="3.40.720.10:FF:000051">
    <property type="entry name" value="Arylsulfatase"/>
    <property type="match status" value="1"/>
</dbReference>
<feature type="domain" description="Sulfatase N-terminal" evidence="14">
    <location>
        <begin position="31"/>
        <end position="382"/>
    </location>
</feature>
<dbReference type="InterPro" id="IPR000917">
    <property type="entry name" value="Sulfatase_N"/>
</dbReference>
<feature type="binding site" evidence="11">
    <location>
        <position position="871"/>
    </location>
    <ligand>
        <name>Zn(2+)</name>
        <dbReference type="ChEBI" id="CHEBI:29105"/>
        <note>catalytic</note>
    </ligand>
</feature>
<dbReference type="VEuPathDB" id="FungiDB:M747DRAFT_313904"/>
<name>A0A117E046_ASPNG</name>
<dbReference type="Proteomes" id="UP000068243">
    <property type="component" value="Unassembled WGS sequence"/>
</dbReference>
<dbReference type="SUPFAM" id="SSF53649">
    <property type="entry name" value="Alkaline phosphatase-like"/>
    <property type="match status" value="1"/>
</dbReference>
<dbReference type="InterPro" id="IPR008901">
    <property type="entry name" value="ACER"/>
</dbReference>
<evidence type="ECO:0000313" key="15">
    <source>
        <dbReference type="EMBL" id="GAQ40505.1"/>
    </source>
</evidence>
<dbReference type="GO" id="GO:0016020">
    <property type="term" value="C:membrane"/>
    <property type="evidence" value="ECO:0007669"/>
    <property type="project" value="UniProtKB-SubCell"/>
</dbReference>
<dbReference type="Gene3D" id="3.40.720.10">
    <property type="entry name" value="Alkaline Phosphatase, subunit A"/>
    <property type="match status" value="1"/>
</dbReference>
<comment type="similarity">
    <text evidence="3">Belongs to the alkaline ceramidase family.</text>
</comment>
<feature type="transmembrane region" description="Helical" evidence="12">
    <location>
        <begin position="827"/>
        <end position="845"/>
    </location>
</feature>
<keyword evidence="11" id="KW-0862">Zinc</keyword>
<evidence type="ECO:0000256" key="4">
    <source>
        <dbReference type="ARBA" id="ARBA00022692"/>
    </source>
</evidence>
<feature type="transmembrane region" description="Helical" evidence="12">
    <location>
        <begin position="683"/>
        <end position="701"/>
    </location>
</feature>
<evidence type="ECO:0000256" key="2">
    <source>
        <dbReference type="ARBA" id="ARBA00008779"/>
    </source>
</evidence>
<dbReference type="OMA" id="YEGEYST"/>
<proteinExistence type="inferred from homology"/>
<evidence type="ECO:0000256" key="9">
    <source>
        <dbReference type="ARBA" id="ARBA00023180"/>
    </source>
</evidence>
<feature type="binding site" evidence="11">
    <location>
        <position position="730"/>
    </location>
    <ligand>
        <name>Zn(2+)</name>
        <dbReference type="ChEBI" id="CHEBI:29105"/>
        <note>catalytic</note>
    </ligand>
</feature>
<keyword evidence="4 12" id="KW-0812">Transmembrane</keyword>
<keyword evidence="10" id="KW-0479">Metal-binding</keyword>
<evidence type="ECO:0000256" key="13">
    <source>
        <dbReference type="SAM" id="SignalP"/>
    </source>
</evidence>
<feature type="binding site" evidence="10">
    <location>
        <position position="682"/>
    </location>
    <ligand>
        <name>Ca(2+)</name>
        <dbReference type="ChEBI" id="CHEBI:29108"/>
    </ligand>
</feature>
<feature type="binding site" evidence="11">
    <location>
        <position position="875"/>
    </location>
    <ligand>
        <name>Zn(2+)</name>
        <dbReference type="ChEBI" id="CHEBI:29105"/>
        <note>catalytic</note>
    </ligand>
</feature>
<dbReference type="PaxDb" id="5061-CADANGAP00011960"/>
<dbReference type="VEuPathDB" id="FungiDB:An15g05130"/>
<dbReference type="GO" id="GO:0046872">
    <property type="term" value="F:metal ion binding"/>
    <property type="evidence" value="ECO:0007669"/>
    <property type="project" value="UniProtKB-KW"/>
</dbReference>
<gene>
    <name evidence="15" type="ORF">ABL_03656</name>
</gene>
<evidence type="ECO:0000256" key="1">
    <source>
        <dbReference type="ARBA" id="ARBA00004141"/>
    </source>
</evidence>
<keyword evidence="9" id="KW-0325">Glycoprotein</keyword>
<comment type="similarity">
    <text evidence="2">Belongs to the sulfatase family.</text>
</comment>
<keyword evidence="6" id="KW-0378">Hydrolase</keyword>
<dbReference type="EMBL" id="BCMY01000005">
    <property type="protein sequence ID" value="GAQ40505.1"/>
    <property type="molecule type" value="Genomic_DNA"/>
</dbReference>
<dbReference type="InterPro" id="IPR017850">
    <property type="entry name" value="Alkaline_phosphatase_core_sf"/>
</dbReference>
<dbReference type="CDD" id="cd16147">
    <property type="entry name" value="G6S"/>
    <property type="match status" value="1"/>
</dbReference>
<dbReference type="PANTHER" id="PTHR43108:SF8">
    <property type="entry name" value="SD21168P"/>
    <property type="match status" value="1"/>
</dbReference>
<dbReference type="Pfam" id="PF00884">
    <property type="entry name" value="Sulfatase"/>
    <property type="match status" value="1"/>
</dbReference>
<dbReference type="OrthoDB" id="96314at2759"/>
<keyword evidence="5 13" id="KW-0732">Signal</keyword>
<feature type="transmembrane region" description="Helical" evidence="12">
    <location>
        <begin position="790"/>
        <end position="806"/>
    </location>
</feature>
<dbReference type="PROSITE" id="PS00523">
    <property type="entry name" value="SULFATASE_1"/>
    <property type="match status" value="1"/>
</dbReference>
<keyword evidence="8 12" id="KW-0472">Membrane</keyword>
<dbReference type="VEuPathDB" id="FungiDB:ASPNIDRAFT2_1210597"/>
<dbReference type="VEuPathDB" id="FungiDB:ATCC64974_28830"/>
<evidence type="ECO:0000256" key="11">
    <source>
        <dbReference type="PIRSR" id="PIRSR608901-2"/>
    </source>
</evidence>
<evidence type="ECO:0000256" key="10">
    <source>
        <dbReference type="PIRSR" id="PIRSR608901-1"/>
    </source>
</evidence>
<comment type="cofactor">
    <cofactor evidence="11">
        <name>Zn(2+)</name>
        <dbReference type="ChEBI" id="CHEBI:29105"/>
    </cofactor>
</comment>
<dbReference type="GO" id="GO:0016811">
    <property type="term" value="F:hydrolase activity, acting on carbon-nitrogen (but not peptide) bonds, in linear amides"/>
    <property type="evidence" value="ECO:0007669"/>
    <property type="project" value="InterPro"/>
</dbReference>
<feature type="transmembrane region" description="Helical" evidence="12">
    <location>
        <begin position="768"/>
        <end position="784"/>
    </location>
</feature>
<evidence type="ECO:0000256" key="5">
    <source>
        <dbReference type="ARBA" id="ARBA00022729"/>
    </source>
</evidence>
<dbReference type="GO" id="GO:0006672">
    <property type="term" value="P:ceramide metabolic process"/>
    <property type="evidence" value="ECO:0007669"/>
    <property type="project" value="InterPro"/>
</dbReference>
<accession>A0A117E046</accession>
<dbReference type="GO" id="GO:0008449">
    <property type="term" value="F:N-acetylglucosamine-6-sulfatase activity"/>
    <property type="evidence" value="ECO:0007669"/>
    <property type="project" value="TreeGrafter"/>
</dbReference>
<evidence type="ECO:0000256" key="12">
    <source>
        <dbReference type="SAM" id="Phobius"/>
    </source>
</evidence>
<feature type="transmembrane region" description="Helical" evidence="12">
    <location>
        <begin position="872"/>
        <end position="892"/>
    </location>
</feature>
<feature type="transmembrane region" description="Helical" evidence="12">
    <location>
        <begin position="743"/>
        <end position="761"/>
    </location>
</feature>
<dbReference type="InterPro" id="IPR024607">
    <property type="entry name" value="Sulfatase_CS"/>
</dbReference>
<dbReference type="AlphaFoldDB" id="A0A117E046"/>
<feature type="transmembrane region" description="Helical" evidence="12">
    <location>
        <begin position="713"/>
        <end position="731"/>
    </location>
</feature>
<evidence type="ECO:0000256" key="8">
    <source>
        <dbReference type="ARBA" id="ARBA00023136"/>
    </source>
</evidence>
<dbReference type="VEuPathDB" id="FungiDB:ATCC64974_28840"/>
<evidence type="ECO:0000259" key="14">
    <source>
        <dbReference type="Pfam" id="PF00884"/>
    </source>
</evidence>
<keyword evidence="7 12" id="KW-1133">Transmembrane helix</keyword>
<organism evidence="15 16">
    <name type="scientific">Aspergillus niger</name>
    <dbReference type="NCBI Taxonomy" id="5061"/>
    <lineage>
        <taxon>Eukaryota</taxon>
        <taxon>Fungi</taxon>
        <taxon>Dikarya</taxon>
        <taxon>Ascomycota</taxon>
        <taxon>Pezizomycotina</taxon>
        <taxon>Eurotiomycetes</taxon>
        <taxon>Eurotiomycetidae</taxon>
        <taxon>Eurotiales</taxon>
        <taxon>Aspergillaceae</taxon>
        <taxon>Aspergillus</taxon>
        <taxon>Aspergillus subgen. Circumdati</taxon>
    </lineage>
</organism>
<keyword evidence="10" id="KW-0106">Calcium</keyword>
<evidence type="ECO:0000256" key="6">
    <source>
        <dbReference type="ARBA" id="ARBA00022801"/>
    </source>
</evidence>
<dbReference type="VEuPathDB" id="FungiDB:An15g05120"/>
<sequence>MRSLVCLLALARFTTQSLGQQQQPLYATAKPNVVFILTDDQDAHLGSLDYMPYVKKHLLDKGTHYRSHYCTTSVCCPSRVTLWTGKLAHNTNVTDVNPPHGGYPKFISQGLNDNYLPVWLQEAGYTTYYTGKLFNVHTVDNYNAPFPAGFTGNDFLLDPFTYDYLNSTFQRDREPPQSYEGEYSTDVLAQKAYRLLDEAVAAQKPFFLTVAPIAPHCNVFMNGTGLDANPKFSFSAPIPAKRHEHLFSDIKVPRTPSFNPETPSGANWIKTLKRQNDTNVEYNDHFYRQRLRALQAVDELVDGLFTRLKEYDILDNTYVVYSSDNGYHVGQHRLQPGKSCGYEEDINVPLIVRGPNIAQNVSTDIVTTHTDLAPTFLDLLGIPLREDFDGDPIPLTESQIEEAHYERQEHVTVEYWGYAAGEGIYDCAYPTHTLHFLTVHALIRRLKVDLSAYNNTYKALRIKRIGYNLYYSVWCNNEHELYDMTSDPHQLHNLLSTNGLPNVTSHIILNFDLSKVVQRLDSLLLVLKSCKGQVCVKPWDALHPRGEVTTLRDALDVRYDYYYEMEQTTRVQFNECARGYFLDAEGPQFSQGTEYEVLRDGLPWPAKHGRQEWVTVAVEPPKEPIYYYSSPSANLPILFLSSPSPHIPVVRNARDNGFRDFTLLGCTNLLFEDYVITRYVAEFINTLSSFVYILYGIYGLRQLHSRQQTGSRSILYCGLIGVGVCSAGYHMTLKYHTQMSDELSMHLLTTPLLYRILSFQATPQYTKTVGIILSVLFTIVMVVHMVMDEFLLHAVTFGTAVYLIATRTLKIIPREIPDVEDRKRIQNVALFGCASFIFGYLVWLVDEWVCQALIGARHAVGLPVAFLLELHGWWHVFTAIGGYIAVAIIDLITSGNLQRDSVAQLAWPLPTVARLLGPAEGEMKRK</sequence>
<dbReference type="PANTHER" id="PTHR43108">
    <property type="entry name" value="N-ACETYLGLUCOSAMINE-6-SULFATASE FAMILY MEMBER"/>
    <property type="match status" value="1"/>
</dbReference>
<feature type="signal peptide" evidence="13">
    <location>
        <begin position="1"/>
        <end position="19"/>
    </location>
</feature>
<reference evidence="16" key="1">
    <citation type="journal article" date="2016" name="Genome Announc.">
        <title>Draft genome sequence of Aspergillus niger strain An76.</title>
        <authorList>
            <person name="Gong W."/>
            <person name="Cheng Z."/>
            <person name="Zhang H."/>
            <person name="Liu L."/>
            <person name="Gao P."/>
            <person name="Wang L."/>
        </authorList>
    </citation>
    <scope>NUCLEOTIDE SEQUENCE [LARGE SCALE GENOMIC DNA]</scope>
    <source>
        <strain evidence="16">An76</strain>
    </source>
</reference>
<comment type="subcellular location">
    <subcellularLocation>
        <location evidence="1">Membrane</location>
        <topology evidence="1">Multi-pass membrane protein</topology>
    </subcellularLocation>
</comment>
<feature type="chain" id="PRO_5007147791" evidence="13">
    <location>
        <begin position="20"/>
        <end position="926"/>
    </location>
</feature>
<evidence type="ECO:0000256" key="7">
    <source>
        <dbReference type="ARBA" id="ARBA00022989"/>
    </source>
</evidence>
<protein>
    <submittedName>
        <fullName evidence="15">Arylsulfatase</fullName>
    </submittedName>
</protein>
<dbReference type="Pfam" id="PF05875">
    <property type="entry name" value="Ceramidase"/>
    <property type="match status" value="1"/>
</dbReference>